<dbReference type="PANTHER" id="PTHR43719:SF28">
    <property type="entry name" value="PEROXIDE STRESS-ACTIVATED HISTIDINE KINASE MAK1-RELATED"/>
    <property type="match status" value="1"/>
</dbReference>
<dbReference type="SMART" id="SM00448">
    <property type="entry name" value="REC"/>
    <property type="match status" value="1"/>
</dbReference>
<accession>A0A078AFK7</accession>
<protein>
    <submittedName>
        <fullName evidence="6">Pas domain s-box protein</fullName>
    </submittedName>
</protein>
<dbReference type="InterPro" id="IPR001789">
    <property type="entry name" value="Sig_transdc_resp-reg_receiver"/>
</dbReference>
<dbReference type="PRINTS" id="PR00344">
    <property type="entry name" value="BCTRLSENSOR"/>
</dbReference>
<feature type="domain" description="Histidine kinase" evidence="4">
    <location>
        <begin position="293"/>
        <end position="512"/>
    </location>
</feature>
<dbReference type="PROSITE" id="PS50110">
    <property type="entry name" value="RESPONSE_REGULATORY"/>
    <property type="match status" value="1"/>
</dbReference>
<sequence>MLLVIRLINLIIFIINVKLNGGSNSVEFWALRIFGISCPITGQQLVGNIITYTFFHSIGILLNNNWIVTLIGMLINFAFTCGFYIHFFGQFDYSLHWLLFATVIVSALTCYLFEKRLKLQFIQLQQIKNMNEELKQIFDKIPEGILLFNESTQRISLTNLEFKKLFTSENQIDNDKVQNVIKDVSLRRYHLQQISDIDQNEISLKKPFLNIFEASNGDYQDECFEIIHKNQVLLTDSIISQDQSNYEIVSLSQCKINFSGSQHSMILIKNLTPVVKYEKLKVENHYYEMLTATVSHDMRTPLNAIIGLLGNLESFVVHKGKRFLPIIQNSSKFMLFLVNDLLDFFQIKNGKFRPNERPVNLRNSIRDLIEMFKIGASEKGIELIYFCQDDFPSELSVDDSRIQQVLLNLLQNALKFTFEGTIQVLMKFNRSLNEVAISVTDSGIGIKQEDREKLFQMFGKLQNTFAINTSGIGIGLIICKKIVEAFQGTIILEDQDINKKGSTFTFTIKVKEARDHDFNFNNLDEIHIDLGTYRSTQNLVEEERNYTENLDQSVENIYSIEECDSPMNIKDFQQFSDIRTKTGLNTIQRQRPDCPECRNQTDILIVDDNIFNMVTLQTILEMQFNLKSDKAMNGLEAVMKVKDRIGDTNQIRCQKHYSRNYKIIFMDGNMPIMDGLQATQEIRLLEQVIQAEQDSQNSLNIRNYKPSKAYIIGWTAYDTESFKQRCFASGMDYFIVKPVSSQILEPIINNNLF</sequence>
<dbReference type="Proteomes" id="UP000039865">
    <property type="component" value="Unassembled WGS sequence"/>
</dbReference>
<reference evidence="6 7" key="1">
    <citation type="submission" date="2014-06" db="EMBL/GenBank/DDBJ databases">
        <authorList>
            <person name="Swart Estienne"/>
        </authorList>
    </citation>
    <scope>NUCLEOTIDE SEQUENCE [LARGE SCALE GENOMIC DNA]</scope>
    <source>
        <strain evidence="6 7">130c</strain>
    </source>
</reference>
<feature type="transmembrane region" description="Helical" evidence="3">
    <location>
        <begin position="67"/>
        <end position="87"/>
    </location>
</feature>
<dbReference type="InParanoid" id="A0A078AFK7"/>
<dbReference type="Pfam" id="PF00512">
    <property type="entry name" value="HisKA"/>
    <property type="match status" value="1"/>
</dbReference>
<evidence type="ECO:0000256" key="1">
    <source>
        <dbReference type="ARBA" id="ARBA00022553"/>
    </source>
</evidence>
<keyword evidence="3" id="KW-0812">Transmembrane</keyword>
<dbReference type="Pfam" id="PF02518">
    <property type="entry name" value="HATPase_c"/>
    <property type="match status" value="1"/>
</dbReference>
<keyword evidence="7" id="KW-1185">Reference proteome</keyword>
<gene>
    <name evidence="6" type="primary">Contig16518.g17583</name>
    <name evidence="6" type="ORF">STYLEM_10030</name>
</gene>
<proteinExistence type="predicted"/>
<feature type="transmembrane region" description="Helical" evidence="3">
    <location>
        <begin position="29"/>
        <end position="55"/>
    </location>
</feature>
<dbReference type="CDD" id="cd00082">
    <property type="entry name" value="HisKA"/>
    <property type="match status" value="1"/>
</dbReference>
<dbReference type="SUPFAM" id="SSF52172">
    <property type="entry name" value="CheY-like"/>
    <property type="match status" value="1"/>
</dbReference>
<evidence type="ECO:0000256" key="3">
    <source>
        <dbReference type="SAM" id="Phobius"/>
    </source>
</evidence>
<evidence type="ECO:0000259" key="5">
    <source>
        <dbReference type="PROSITE" id="PS50110"/>
    </source>
</evidence>
<dbReference type="Gene3D" id="3.30.565.10">
    <property type="entry name" value="Histidine kinase-like ATPase, C-terminal domain"/>
    <property type="match status" value="1"/>
</dbReference>
<dbReference type="OrthoDB" id="21225at2759"/>
<feature type="modified residue" description="4-aspartylphosphate" evidence="2">
    <location>
        <position position="667"/>
    </location>
</feature>
<evidence type="ECO:0000313" key="6">
    <source>
        <dbReference type="EMBL" id="CDW81024.1"/>
    </source>
</evidence>
<organism evidence="6 7">
    <name type="scientific">Stylonychia lemnae</name>
    <name type="common">Ciliate</name>
    <dbReference type="NCBI Taxonomy" id="5949"/>
    <lineage>
        <taxon>Eukaryota</taxon>
        <taxon>Sar</taxon>
        <taxon>Alveolata</taxon>
        <taxon>Ciliophora</taxon>
        <taxon>Intramacronucleata</taxon>
        <taxon>Spirotrichea</taxon>
        <taxon>Stichotrichia</taxon>
        <taxon>Sporadotrichida</taxon>
        <taxon>Oxytrichidae</taxon>
        <taxon>Stylonychinae</taxon>
        <taxon>Stylonychia</taxon>
    </lineage>
</organism>
<feature type="transmembrane region" description="Helical" evidence="3">
    <location>
        <begin position="93"/>
        <end position="113"/>
    </location>
</feature>
<dbReference type="InterPro" id="IPR011006">
    <property type="entry name" value="CheY-like_superfamily"/>
</dbReference>
<evidence type="ECO:0000256" key="2">
    <source>
        <dbReference type="PROSITE-ProRule" id="PRU00169"/>
    </source>
</evidence>
<dbReference type="SUPFAM" id="SSF47384">
    <property type="entry name" value="Homodimeric domain of signal transducing histidine kinase"/>
    <property type="match status" value="1"/>
</dbReference>
<dbReference type="GO" id="GO:0000155">
    <property type="term" value="F:phosphorelay sensor kinase activity"/>
    <property type="evidence" value="ECO:0007669"/>
    <property type="project" value="InterPro"/>
</dbReference>
<dbReference type="InterPro" id="IPR003661">
    <property type="entry name" value="HisK_dim/P_dom"/>
</dbReference>
<dbReference type="SUPFAM" id="SSF55874">
    <property type="entry name" value="ATPase domain of HSP90 chaperone/DNA topoisomerase II/histidine kinase"/>
    <property type="match status" value="1"/>
</dbReference>
<keyword evidence="3" id="KW-0472">Membrane</keyword>
<dbReference type="Gene3D" id="1.10.287.130">
    <property type="match status" value="1"/>
</dbReference>
<dbReference type="SMART" id="SM00387">
    <property type="entry name" value="HATPase_c"/>
    <property type="match status" value="1"/>
</dbReference>
<dbReference type="InterPro" id="IPR036097">
    <property type="entry name" value="HisK_dim/P_sf"/>
</dbReference>
<dbReference type="Gene3D" id="3.40.50.2300">
    <property type="match status" value="1"/>
</dbReference>
<dbReference type="InterPro" id="IPR036890">
    <property type="entry name" value="HATPase_C_sf"/>
</dbReference>
<dbReference type="InterPro" id="IPR003594">
    <property type="entry name" value="HATPase_dom"/>
</dbReference>
<dbReference type="CDD" id="cd17546">
    <property type="entry name" value="REC_hyHK_CKI1_RcsC-like"/>
    <property type="match status" value="1"/>
</dbReference>
<dbReference type="InterPro" id="IPR050956">
    <property type="entry name" value="2C_system_His_kinase"/>
</dbReference>
<evidence type="ECO:0000313" key="7">
    <source>
        <dbReference type="Proteomes" id="UP000039865"/>
    </source>
</evidence>
<dbReference type="InterPro" id="IPR004358">
    <property type="entry name" value="Sig_transdc_His_kin-like_C"/>
</dbReference>
<dbReference type="PROSITE" id="PS50109">
    <property type="entry name" value="HIS_KIN"/>
    <property type="match status" value="1"/>
</dbReference>
<dbReference type="EMBL" id="CCKQ01009532">
    <property type="protein sequence ID" value="CDW81024.1"/>
    <property type="molecule type" value="Genomic_DNA"/>
</dbReference>
<name>A0A078AFK7_STYLE</name>
<keyword evidence="1 2" id="KW-0597">Phosphoprotein</keyword>
<dbReference type="SMART" id="SM00388">
    <property type="entry name" value="HisKA"/>
    <property type="match status" value="1"/>
</dbReference>
<feature type="domain" description="Response regulatory" evidence="5">
    <location>
        <begin position="602"/>
        <end position="752"/>
    </location>
</feature>
<keyword evidence="3" id="KW-1133">Transmembrane helix</keyword>
<dbReference type="AlphaFoldDB" id="A0A078AFK7"/>
<evidence type="ECO:0000259" key="4">
    <source>
        <dbReference type="PROSITE" id="PS50109"/>
    </source>
</evidence>
<dbReference type="InterPro" id="IPR005467">
    <property type="entry name" value="His_kinase_dom"/>
</dbReference>
<dbReference type="PANTHER" id="PTHR43719">
    <property type="entry name" value="TWO-COMPONENT HISTIDINE KINASE"/>
    <property type="match status" value="1"/>
</dbReference>